<dbReference type="EMBL" id="CP034235">
    <property type="protein sequence ID" value="QGQ95900.1"/>
    <property type="molecule type" value="Genomic_DNA"/>
</dbReference>
<dbReference type="PANTHER" id="PTHR30461">
    <property type="entry name" value="DNA-INVERTASE FROM LAMBDOID PROPHAGE"/>
    <property type="match status" value="1"/>
</dbReference>
<organism evidence="2 3">
    <name type="scientific">Paenibacillus psychroresistens</name>
    <dbReference type="NCBI Taxonomy" id="1778678"/>
    <lineage>
        <taxon>Bacteria</taxon>
        <taxon>Bacillati</taxon>
        <taxon>Bacillota</taxon>
        <taxon>Bacilli</taxon>
        <taxon>Bacillales</taxon>
        <taxon>Paenibacillaceae</taxon>
        <taxon>Paenibacillus</taxon>
    </lineage>
</organism>
<dbReference type="GO" id="GO:0000150">
    <property type="term" value="F:DNA strand exchange activity"/>
    <property type="evidence" value="ECO:0007669"/>
    <property type="project" value="InterPro"/>
</dbReference>
<dbReference type="InterPro" id="IPR006119">
    <property type="entry name" value="Resolv_N"/>
</dbReference>
<dbReference type="SUPFAM" id="SSF53041">
    <property type="entry name" value="Resolvase-like"/>
    <property type="match status" value="1"/>
</dbReference>
<dbReference type="Gene3D" id="3.40.50.1390">
    <property type="entry name" value="Resolvase, N-terminal catalytic domain"/>
    <property type="match status" value="1"/>
</dbReference>
<dbReference type="RefSeq" id="WP_155700935.1">
    <property type="nucleotide sequence ID" value="NZ_CP034235.1"/>
</dbReference>
<dbReference type="CDD" id="cd00338">
    <property type="entry name" value="Ser_Recombinase"/>
    <property type="match status" value="1"/>
</dbReference>
<feature type="domain" description="Resolvase/invertase-type recombinase catalytic" evidence="1">
    <location>
        <begin position="2"/>
        <end position="105"/>
    </location>
</feature>
<dbReference type="InterPro" id="IPR050639">
    <property type="entry name" value="SSR_resolvase"/>
</dbReference>
<proteinExistence type="predicted"/>
<evidence type="ECO:0000259" key="1">
    <source>
        <dbReference type="PROSITE" id="PS51736"/>
    </source>
</evidence>
<dbReference type="KEGG" id="ppsc:EHS13_13950"/>
<protein>
    <submittedName>
        <fullName evidence="2">Recombinase family protein</fullName>
    </submittedName>
</protein>
<evidence type="ECO:0000313" key="3">
    <source>
        <dbReference type="Proteomes" id="UP000426246"/>
    </source>
</evidence>
<dbReference type="GO" id="GO:0003677">
    <property type="term" value="F:DNA binding"/>
    <property type="evidence" value="ECO:0007669"/>
    <property type="project" value="InterPro"/>
</dbReference>
<dbReference type="PANTHER" id="PTHR30461:SF23">
    <property type="entry name" value="DNA RECOMBINASE-RELATED"/>
    <property type="match status" value="1"/>
</dbReference>
<dbReference type="PROSITE" id="PS51736">
    <property type="entry name" value="RECOMBINASES_3"/>
    <property type="match status" value="1"/>
</dbReference>
<dbReference type="AlphaFoldDB" id="A0A6B8RI27"/>
<sequence>MKAALYARTGSLEHETQNQLQQCREYAHSKGWQVVNIYEDKGISAHELDRIGMKQMLVDAESHKFDLIIISSYDRLFRSQSFIEELLNKLYSYDVVVVVAPSIVT</sequence>
<gene>
    <name evidence="2" type="ORF">EHS13_13950</name>
</gene>
<dbReference type="Pfam" id="PF00239">
    <property type="entry name" value="Resolvase"/>
    <property type="match status" value="1"/>
</dbReference>
<dbReference type="InterPro" id="IPR036162">
    <property type="entry name" value="Resolvase-like_N_sf"/>
</dbReference>
<dbReference type="SMART" id="SM00857">
    <property type="entry name" value="Resolvase"/>
    <property type="match status" value="1"/>
</dbReference>
<dbReference type="Proteomes" id="UP000426246">
    <property type="component" value="Chromosome"/>
</dbReference>
<accession>A0A6B8RI27</accession>
<name>A0A6B8RI27_9BACL</name>
<evidence type="ECO:0000313" key="2">
    <source>
        <dbReference type="EMBL" id="QGQ95900.1"/>
    </source>
</evidence>
<keyword evidence="3" id="KW-1185">Reference proteome</keyword>
<dbReference type="OrthoDB" id="9811097at2"/>
<reference evidence="3" key="1">
    <citation type="submission" date="2018-11" db="EMBL/GenBank/DDBJ databases">
        <title>Complete genome sequence of Paenibacillus sp. ML311-T8.</title>
        <authorList>
            <person name="Nam Y.-D."/>
            <person name="Kang J."/>
            <person name="Chung W.-H."/>
            <person name="Park Y.S."/>
        </authorList>
    </citation>
    <scope>NUCLEOTIDE SEQUENCE [LARGE SCALE GENOMIC DNA]</scope>
    <source>
        <strain evidence="3">ML311-T8</strain>
    </source>
</reference>